<comment type="caution">
    <text evidence="1">The sequence shown here is derived from an EMBL/GenBank/DDBJ whole genome shotgun (WGS) entry which is preliminary data.</text>
</comment>
<evidence type="ECO:0000313" key="2">
    <source>
        <dbReference type="Proteomes" id="UP000297595"/>
    </source>
</evidence>
<dbReference type="AlphaFoldDB" id="A0A7C8KEC5"/>
<accession>A0A7C8KEC5</accession>
<sequence>MEPTSPLPTDNSPSLAYALQHTFGRIQHSSGSFLEYLAMYLKLIKDKVHRMTIDPPIDTRVETVGLDAAGLVALADIGTVQERTVLAGTSSFLDIFVLVPGLHLQQKAPSLNAGEHPACGALTTGYVFRVENPATVFYLQRVGRTGHLTHVEVEKVAKPTTWYGTLFSILLPGQEMSLLPITAYLLAVSWGIGVFILLALTGDWWGLTMCGSLMAARFINYVIIRERSHPGWAGADEGNTEGDLLILLSQDRWVRMKGLVNDLKAVTSGQWLRRERPIESWFTAIATVSVYLVAALAGNVEQFGKILLLCLFIGSAGLLAIANTCTQQLHMHGCVLNVVGEPKKYVRRRDLTDELIAESGRNDWAIGMGMITAPTQNNESFRGGAAVVT</sequence>
<evidence type="ECO:0000313" key="1">
    <source>
        <dbReference type="EMBL" id="TGJ63954.1"/>
    </source>
</evidence>
<gene>
    <name evidence="1" type="ORF">EYR41_010037</name>
</gene>
<name>A0A7C8KEC5_ORBOL</name>
<organism evidence="1 2">
    <name type="scientific">Orbilia oligospora</name>
    <name type="common">Nematode-trapping fungus</name>
    <name type="synonym">Arthrobotrys oligospora</name>
    <dbReference type="NCBI Taxonomy" id="2813651"/>
    <lineage>
        <taxon>Eukaryota</taxon>
        <taxon>Fungi</taxon>
        <taxon>Dikarya</taxon>
        <taxon>Ascomycota</taxon>
        <taxon>Pezizomycotina</taxon>
        <taxon>Orbiliomycetes</taxon>
        <taxon>Orbiliales</taxon>
        <taxon>Orbiliaceae</taxon>
        <taxon>Orbilia</taxon>
    </lineage>
</organism>
<dbReference type="Proteomes" id="UP000297595">
    <property type="component" value="Unassembled WGS sequence"/>
</dbReference>
<proteinExistence type="predicted"/>
<dbReference type="EMBL" id="SOZJ01000007">
    <property type="protein sequence ID" value="TGJ63954.1"/>
    <property type="molecule type" value="Genomic_DNA"/>
</dbReference>
<protein>
    <submittedName>
        <fullName evidence="1">Uncharacterized protein</fullName>
    </submittedName>
</protein>
<dbReference type="OrthoDB" id="2956246at2759"/>
<reference evidence="1 2" key="1">
    <citation type="submission" date="2019-03" db="EMBL/GenBank/DDBJ databases">
        <title>Nematode-trapping fungi genome.</title>
        <authorList>
            <person name="Vidal-Diez De Ulzurrun G."/>
        </authorList>
    </citation>
    <scope>NUCLEOTIDE SEQUENCE [LARGE SCALE GENOMIC DNA]</scope>
    <source>
        <strain evidence="1 2">TWF154</strain>
    </source>
</reference>